<dbReference type="Proteomes" id="UP000094025">
    <property type="component" value="Unassembled WGS sequence"/>
</dbReference>
<reference evidence="1 2" key="1">
    <citation type="journal article" date="2016" name="Int. J. Syst. Evol. Microbiol.">
        <title>Ensifer glycinis sp. nov., an novel rhizobial species associated with Glycine spp.</title>
        <authorList>
            <person name="Yan H."/>
            <person name="Yan J."/>
            <person name="Sui X.H."/>
            <person name="Wang E.T."/>
            <person name="Chen W.X."/>
            <person name="Zhang X.X."/>
            <person name="Chen W.F."/>
        </authorList>
    </citation>
    <scope>NUCLEOTIDE SEQUENCE [LARGE SCALE GENOMIC DNA]</scope>
    <source>
        <strain evidence="1 2">CCBAU 23380</strain>
    </source>
</reference>
<dbReference type="AlphaFoldDB" id="A0A178XTM2"/>
<evidence type="ECO:0000313" key="1">
    <source>
        <dbReference type="EMBL" id="OAP38524.1"/>
    </source>
</evidence>
<comment type="caution">
    <text evidence="1">The sequence shown here is derived from an EMBL/GenBank/DDBJ whole genome shotgun (WGS) entry which is preliminary data.</text>
</comment>
<name>A0A178XTM2_9HYPH</name>
<dbReference type="EMBL" id="LPUX01000061">
    <property type="protein sequence ID" value="OAP38524.1"/>
    <property type="molecule type" value="Genomic_DNA"/>
</dbReference>
<sequence length="112" mass="12976">MFKLNMEPFGGKGTRKGELPHLVELFLFRVGLQFEPHETEADKWVVLARRRGGRKTWTATSTLPTKEAAVSEFFWNLIRLMPSHQRSKYFDVMPISKNRKSRSVAEVPTRNA</sequence>
<evidence type="ECO:0000313" key="2">
    <source>
        <dbReference type="Proteomes" id="UP000094025"/>
    </source>
</evidence>
<proteinExistence type="predicted"/>
<gene>
    <name evidence="1" type="ORF">AU381_23495</name>
</gene>
<protein>
    <submittedName>
        <fullName evidence="1">Uncharacterized protein</fullName>
    </submittedName>
</protein>
<accession>A0A178XTM2</accession>
<organism evidence="1 2">
    <name type="scientific">Sinorhizobium glycinis</name>
    <dbReference type="NCBI Taxonomy" id="1472378"/>
    <lineage>
        <taxon>Bacteria</taxon>
        <taxon>Pseudomonadati</taxon>
        <taxon>Pseudomonadota</taxon>
        <taxon>Alphaproteobacteria</taxon>
        <taxon>Hyphomicrobiales</taxon>
        <taxon>Rhizobiaceae</taxon>
        <taxon>Sinorhizobium/Ensifer group</taxon>
        <taxon>Sinorhizobium</taxon>
    </lineage>
</organism>
<keyword evidence="2" id="KW-1185">Reference proteome</keyword>